<evidence type="ECO:0000313" key="1">
    <source>
        <dbReference type="EMBL" id="KAJ9130497.1"/>
    </source>
</evidence>
<name>A0AA38VD12_9PEZI</name>
<dbReference type="AlphaFoldDB" id="A0AA38VD12"/>
<protein>
    <submittedName>
        <fullName evidence="1">Uncharacterized protein</fullName>
    </submittedName>
</protein>
<accession>A0AA38VD12</accession>
<dbReference type="Proteomes" id="UP001174694">
    <property type="component" value="Unassembled WGS sequence"/>
</dbReference>
<reference evidence="1" key="1">
    <citation type="submission" date="2022-07" db="EMBL/GenBank/DDBJ databases">
        <title>Fungi with potential for degradation of polypropylene.</title>
        <authorList>
            <person name="Gostincar C."/>
        </authorList>
    </citation>
    <scope>NUCLEOTIDE SEQUENCE</scope>
    <source>
        <strain evidence="1">EXF-13308</strain>
    </source>
</reference>
<gene>
    <name evidence="1" type="ORF">NKR23_g12174</name>
</gene>
<comment type="caution">
    <text evidence="1">The sequence shown here is derived from an EMBL/GenBank/DDBJ whole genome shotgun (WGS) entry which is preliminary data.</text>
</comment>
<keyword evidence="2" id="KW-1185">Reference proteome</keyword>
<organism evidence="1 2">
    <name type="scientific">Pleurostoma richardsiae</name>
    <dbReference type="NCBI Taxonomy" id="41990"/>
    <lineage>
        <taxon>Eukaryota</taxon>
        <taxon>Fungi</taxon>
        <taxon>Dikarya</taxon>
        <taxon>Ascomycota</taxon>
        <taxon>Pezizomycotina</taxon>
        <taxon>Sordariomycetes</taxon>
        <taxon>Sordariomycetidae</taxon>
        <taxon>Calosphaeriales</taxon>
        <taxon>Pleurostomataceae</taxon>
        <taxon>Pleurostoma</taxon>
    </lineage>
</organism>
<dbReference type="EMBL" id="JANBVO010000087">
    <property type="protein sequence ID" value="KAJ9130497.1"/>
    <property type="molecule type" value="Genomic_DNA"/>
</dbReference>
<evidence type="ECO:0000313" key="2">
    <source>
        <dbReference type="Proteomes" id="UP001174694"/>
    </source>
</evidence>
<sequence length="825" mass="92602">MGTRGLYSVKFAGKYYVYYNHWDSDRLGDTLTLMIPLDPAEAVAGGVGHFFDDDAAADNRLLSSVPGTDDLRLMPGYVSPGGDLFLEHTYVIDLDRQIISFNKVCHFRMAELPSDVNPFLQPANEYWLGLHSEPAAPCITTDALPPPTTDRQHAAANYDTLVPQLLSSSPPTTDPAADVISVLHKAYQVISETYAPEITQARDTSSETDVLFREVSYALLSIASCSPDRVRPVRVEQLGQDANDLARWKYGILGVGSDEPRELVARFLSDYHEVPKTPGSAPPGTSYWLGPVLVHLERSLLSRESFQAAICAAVGEGRSQNRDHFQAVVFSIRHFVLIHVTPSYVSHSLRYPLWTRPVHAEISYVHTHKRAEAVERHVNYGGPDDADWVAASLDGGFESLMRFFLNANSQATHTLTGTASTALSLAGFGLHRYLKIIRTHQNEPRLRQVLVGVEPAEVVLRRDQRAHPAGRKRKRRVGSASKQVHCMLVIQASSDASTPSLIPVPVLWKPWQDWHPVKVATDPSRGMAEFGDPERLKYTYLQRRYDPQWRRPFEAKGIDWAQLDAVLDPPNGSAVIARPVTLAVLYALVFFIPLGIAGCGRYQEYYAEKLGEVHRGQIPRQSLNSHLQMAGRILPEPASRVSVYYVALFKPASEDTPAGWARAEAEGRKQAELEYFREAFALWMDEKDTAMHDLALFVVIGTKFKLFHVSDHPRIPTMKAVALSLDLKERRKRLYLEPWKDTNIPIQELRCQLRFSEVPVMAREGSERGAHYGDDDGCDIAPFDVRETADRHAIEATLAWTRQLADARGDQLTEELVELHPYRWH</sequence>
<proteinExistence type="predicted"/>